<reference evidence="2 3" key="1">
    <citation type="submission" date="2019-06" db="EMBL/GenBank/DDBJ databases">
        <authorList>
            <person name="Li M."/>
        </authorList>
    </citation>
    <scope>NUCLEOTIDE SEQUENCE [LARGE SCALE GENOMIC DNA]</scope>
    <source>
        <strain evidence="2 3">BGMRC6574</strain>
    </source>
</reference>
<protein>
    <submittedName>
        <fullName evidence="2">VanZ family protein</fullName>
    </submittedName>
</protein>
<organism evidence="2 3">
    <name type="scientific">Pararhizobium mangrovi</name>
    <dbReference type="NCBI Taxonomy" id="2590452"/>
    <lineage>
        <taxon>Bacteria</taxon>
        <taxon>Pseudomonadati</taxon>
        <taxon>Pseudomonadota</taxon>
        <taxon>Alphaproteobacteria</taxon>
        <taxon>Hyphomicrobiales</taxon>
        <taxon>Rhizobiaceae</taxon>
        <taxon>Rhizobium/Agrobacterium group</taxon>
        <taxon>Pararhizobium</taxon>
    </lineage>
</organism>
<keyword evidence="1" id="KW-0812">Transmembrane</keyword>
<keyword evidence="1" id="KW-1133">Transmembrane helix</keyword>
<dbReference type="AlphaFoldDB" id="A0A506UGR6"/>
<comment type="caution">
    <text evidence="2">The sequence shown here is derived from an EMBL/GenBank/DDBJ whole genome shotgun (WGS) entry which is preliminary data.</text>
</comment>
<sequence>MKKFVRLLAVVSVLVLVAATVSPISLRPSLGFGADVDRAFGFFVAGLVTALVTPRRSWSLVAAAFVAGAVGLELLQFVAIGRHPRLHDAAIKACAGVLGVGIATLVRPRQ</sequence>
<dbReference type="Proteomes" id="UP000320314">
    <property type="component" value="Unassembled WGS sequence"/>
</dbReference>
<evidence type="ECO:0000313" key="2">
    <source>
        <dbReference type="EMBL" id="TPW31327.1"/>
    </source>
</evidence>
<dbReference type="RefSeq" id="WP_141165690.1">
    <property type="nucleotide sequence ID" value="NZ_VHLH01000004.1"/>
</dbReference>
<proteinExistence type="predicted"/>
<feature type="transmembrane region" description="Helical" evidence="1">
    <location>
        <begin position="39"/>
        <end position="54"/>
    </location>
</feature>
<evidence type="ECO:0000256" key="1">
    <source>
        <dbReference type="SAM" id="Phobius"/>
    </source>
</evidence>
<feature type="transmembrane region" description="Helical" evidence="1">
    <location>
        <begin position="61"/>
        <end position="83"/>
    </location>
</feature>
<keyword evidence="1" id="KW-0472">Membrane</keyword>
<dbReference type="EMBL" id="VHLH01000004">
    <property type="protein sequence ID" value="TPW31327.1"/>
    <property type="molecule type" value="Genomic_DNA"/>
</dbReference>
<gene>
    <name evidence="2" type="ORF">FJU11_03800</name>
</gene>
<evidence type="ECO:0000313" key="3">
    <source>
        <dbReference type="Proteomes" id="UP000320314"/>
    </source>
</evidence>
<dbReference type="OrthoDB" id="7908547at2"/>
<accession>A0A506UGR6</accession>
<keyword evidence="3" id="KW-1185">Reference proteome</keyword>
<name>A0A506UGR6_9HYPH</name>